<dbReference type="EMBL" id="AP021889">
    <property type="protein sequence ID" value="BBP44660.1"/>
    <property type="molecule type" value="Genomic_DNA"/>
</dbReference>
<reference evidence="4" key="1">
    <citation type="submission" date="2019-11" db="EMBL/GenBank/DDBJ databases">
        <title>Isolation and characterization of two novel species in the genus Thiomicrorhabdus.</title>
        <authorList>
            <person name="Mochizuki J."/>
            <person name="Kojima H."/>
            <person name="Fukui M."/>
        </authorList>
    </citation>
    <scope>NUCLEOTIDE SEQUENCE [LARGE SCALE GENOMIC DNA]</scope>
    <source>
        <strain evidence="4">aks77</strain>
    </source>
</reference>
<evidence type="ECO:0000256" key="2">
    <source>
        <dbReference type="ARBA" id="ARBA00022729"/>
    </source>
</evidence>
<keyword evidence="4" id="KW-1185">Reference proteome</keyword>
<protein>
    <recommendedName>
        <fullName evidence="5">ABC transporter</fullName>
    </recommendedName>
</protein>
<gene>
    <name evidence="3" type="ORF">THMIRHAS_00330</name>
</gene>
<comment type="similarity">
    <text evidence="1">Belongs to the MlaA family.</text>
</comment>
<dbReference type="PANTHER" id="PTHR30035:SF3">
    <property type="entry name" value="INTERMEMBRANE PHOSPHOLIPID TRANSPORT SYSTEM LIPOPROTEIN MLAA"/>
    <property type="match status" value="1"/>
</dbReference>
<dbReference type="PRINTS" id="PR01805">
    <property type="entry name" value="VACJLIPOPROT"/>
</dbReference>
<organism evidence="3 4">
    <name type="scientific">Thiosulfatimonas sediminis</name>
    <dbReference type="NCBI Taxonomy" id="2675054"/>
    <lineage>
        <taxon>Bacteria</taxon>
        <taxon>Pseudomonadati</taxon>
        <taxon>Pseudomonadota</taxon>
        <taxon>Gammaproteobacteria</taxon>
        <taxon>Thiotrichales</taxon>
        <taxon>Piscirickettsiaceae</taxon>
        <taxon>Thiosulfatimonas</taxon>
    </lineage>
</organism>
<dbReference type="Pfam" id="PF04333">
    <property type="entry name" value="MlaA"/>
    <property type="match status" value="1"/>
</dbReference>
<dbReference type="GO" id="GO:0016020">
    <property type="term" value="C:membrane"/>
    <property type="evidence" value="ECO:0007669"/>
    <property type="project" value="InterPro"/>
</dbReference>
<sequence>MFLQSKSYANEYDYLFHDVTVKASDNKIVNNEAISKTDPYANFNREMFAFNLAFHDSVGRPLSNAYREIPRPARLGVENFLNNLNEPFSMLNSFLQGDVEGGLTGLMRFAFNSTLGIFGILDIATEMGLASKNEDFGQTLFVWGIWPESNYLVLPLLGPTTTRGFLGNSAQSIADPLEFYQQVDLSDEQRTSVFAASGFVSYTKVSPLLDGLIEQVGAYELARESYIQLRMGELYNGKPPIPALDNFNFD</sequence>
<evidence type="ECO:0000313" key="3">
    <source>
        <dbReference type="EMBL" id="BBP44660.1"/>
    </source>
</evidence>
<accession>A0A6F8PRP6</accession>
<evidence type="ECO:0000256" key="1">
    <source>
        <dbReference type="ARBA" id="ARBA00010634"/>
    </source>
</evidence>
<dbReference type="GO" id="GO:0120010">
    <property type="term" value="P:intermembrane phospholipid transfer"/>
    <property type="evidence" value="ECO:0007669"/>
    <property type="project" value="TreeGrafter"/>
</dbReference>
<evidence type="ECO:0000313" key="4">
    <source>
        <dbReference type="Proteomes" id="UP000501726"/>
    </source>
</evidence>
<keyword evidence="2" id="KW-0732">Signal</keyword>
<evidence type="ECO:0008006" key="5">
    <source>
        <dbReference type="Google" id="ProtNLM"/>
    </source>
</evidence>
<dbReference type="PANTHER" id="PTHR30035">
    <property type="entry name" value="LIPOPROTEIN VACJ-RELATED"/>
    <property type="match status" value="1"/>
</dbReference>
<dbReference type="KEGG" id="tse:THMIRHAS_00330"/>
<dbReference type="Proteomes" id="UP000501726">
    <property type="component" value="Chromosome"/>
</dbReference>
<proteinExistence type="inferred from homology"/>
<dbReference type="AlphaFoldDB" id="A0A6F8PRP6"/>
<name>A0A6F8PRP6_9GAMM</name>
<dbReference type="InterPro" id="IPR007428">
    <property type="entry name" value="MlaA"/>
</dbReference>